<accession>A0ABS3H1U2</accession>
<dbReference type="EMBL" id="JAFLWD010000037">
    <property type="protein sequence ID" value="MBO0441496.1"/>
    <property type="molecule type" value="Genomic_DNA"/>
</dbReference>
<name>A0ABS3H1U2_9ENTE</name>
<sequence>MRLKETKDLILFFVYEDEEGYFENKIYENITGLKEIRDIITEEETLVYILADGSSDEISLDDVECYRYVSHNSHLSNYVRSNARADCEWDQEGNLISESK</sequence>
<comment type="caution">
    <text evidence="1">The sequence shown here is derived from an EMBL/GenBank/DDBJ whole genome shotgun (WGS) entry which is preliminary data.</text>
</comment>
<dbReference type="Proteomes" id="UP000664632">
    <property type="component" value="Unassembled WGS sequence"/>
</dbReference>
<gene>
    <name evidence="1" type="ORF">JZO69_14105</name>
</gene>
<reference evidence="1 2" key="1">
    <citation type="submission" date="2021-03" db="EMBL/GenBank/DDBJ databases">
        <title>Enterococcal diversity collection.</title>
        <authorList>
            <person name="Gilmore M.S."/>
            <person name="Schwartzman J."/>
            <person name="Van Tyne D."/>
            <person name="Martin M."/>
            <person name="Earl A.M."/>
            <person name="Manson A.L."/>
            <person name="Straub T."/>
            <person name="Salamzade R."/>
            <person name="Saavedra J."/>
            <person name="Lebreton F."/>
            <person name="Prichula J."/>
            <person name="Schaufler K."/>
            <person name="Gaca A."/>
            <person name="Sgardioli B."/>
            <person name="Wagenaar J."/>
            <person name="Strong T."/>
        </authorList>
    </citation>
    <scope>NUCLEOTIDE SEQUENCE [LARGE SCALE GENOMIC DNA]</scope>
    <source>
        <strain evidence="1 2">DIV0869a</strain>
    </source>
</reference>
<evidence type="ECO:0000313" key="2">
    <source>
        <dbReference type="Proteomes" id="UP000664632"/>
    </source>
</evidence>
<protein>
    <submittedName>
        <fullName evidence="1">Uncharacterized protein</fullName>
    </submittedName>
</protein>
<organism evidence="1 2">
    <name type="scientific">Candidatus Enterococcus ikei</name>
    <dbReference type="NCBI Taxonomy" id="2815326"/>
    <lineage>
        <taxon>Bacteria</taxon>
        <taxon>Bacillati</taxon>
        <taxon>Bacillota</taxon>
        <taxon>Bacilli</taxon>
        <taxon>Lactobacillales</taxon>
        <taxon>Enterococcaceae</taxon>
        <taxon>Enterococcus</taxon>
    </lineage>
</organism>
<evidence type="ECO:0000313" key="1">
    <source>
        <dbReference type="EMBL" id="MBO0441496.1"/>
    </source>
</evidence>
<keyword evidence="2" id="KW-1185">Reference proteome</keyword>
<proteinExistence type="predicted"/>